<evidence type="ECO:0000313" key="4">
    <source>
        <dbReference type="Proteomes" id="UP001219525"/>
    </source>
</evidence>
<sequence>MKPASSCPSTVRVPQSTTAALPKSDARWEARARTCERGASAPQAPAGRPQPEAQRAGHGVLCPASGLSAAGTPSLRRVRPVALPPLIPGVASVILHPALARQTHLPLDLRVAAVPTAASNAAQWPRLLLSAPATSPALPSLTIISCDLPWAITVHGSGSIARCVAAVVTVAGVLGAISGALQLPVDADQWCNMTVTQGGKDTLIRHAGVAYHRGMTRLDLFGGKTTFGGLSASDMGSDIWVLEADWA</sequence>
<feature type="domain" description="DUF6699" evidence="2">
    <location>
        <begin position="118"/>
        <end position="234"/>
    </location>
</feature>
<protein>
    <recommendedName>
        <fullName evidence="2">DUF6699 domain-containing protein</fullName>
    </recommendedName>
</protein>
<reference evidence="3" key="1">
    <citation type="submission" date="2023-03" db="EMBL/GenBank/DDBJ databases">
        <title>Massive genome expansion in bonnet fungi (Mycena s.s.) driven by repeated elements and novel gene families across ecological guilds.</title>
        <authorList>
            <consortium name="Lawrence Berkeley National Laboratory"/>
            <person name="Harder C.B."/>
            <person name="Miyauchi S."/>
            <person name="Viragh M."/>
            <person name="Kuo A."/>
            <person name="Thoen E."/>
            <person name="Andreopoulos B."/>
            <person name="Lu D."/>
            <person name="Skrede I."/>
            <person name="Drula E."/>
            <person name="Henrissat B."/>
            <person name="Morin E."/>
            <person name="Kohler A."/>
            <person name="Barry K."/>
            <person name="LaButti K."/>
            <person name="Morin E."/>
            <person name="Salamov A."/>
            <person name="Lipzen A."/>
            <person name="Mereny Z."/>
            <person name="Hegedus B."/>
            <person name="Baldrian P."/>
            <person name="Stursova M."/>
            <person name="Weitz H."/>
            <person name="Taylor A."/>
            <person name="Grigoriev I.V."/>
            <person name="Nagy L.G."/>
            <person name="Martin F."/>
            <person name="Kauserud H."/>
        </authorList>
    </citation>
    <scope>NUCLEOTIDE SEQUENCE</scope>
    <source>
        <strain evidence="3">9144</strain>
    </source>
</reference>
<organism evidence="3 4">
    <name type="scientific">Mycena pura</name>
    <dbReference type="NCBI Taxonomy" id="153505"/>
    <lineage>
        <taxon>Eukaryota</taxon>
        <taxon>Fungi</taxon>
        <taxon>Dikarya</taxon>
        <taxon>Basidiomycota</taxon>
        <taxon>Agaricomycotina</taxon>
        <taxon>Agaricomycetes</taxon>
        <taxon>Agaricomycetidae</taxon>
        <taxon>Agaricales</taxon>
        <taxon>Marasmiineae</taxon>
        <taxon>Mycenaceae</taxon>
        <taxon>Mycena</taxon>
    </lineage>
</organism>
<dbReference type="Proteomes" id="UP001219525">
    <property type="component" value="Unassembled WGS sequence"/>
</dbReference>
<dbReference type="AlphaFoldDB" id="A0AAD6VBX4"/>
<feature type="compositionally biased region" description="Basic and acidic residues" evidence="1">
    <location>
        <begin position="24"/>
        <end position="36"/>
    </location>
</feature>
<evidence type="ECO:0000256" key="1">
    <source>
        <dbReference type="SAM" id="MobiDB-lite"/>
    </source>
</evidence>
<feature type="compositionally biased region" description="Polar residues" evidence="1">
    <location>
        <begin position="1"/>
        <end position="19"/>
    </location>
</feature>
<feature type="region of interest" description="Disordered" evidence="1">
    <location>
        <begin position="1"/>
        <end position="58"/>
    </location>
</feature>
<evidence type="ECO:0000313" key="3">
    <source>
        <dbReference type="EMBL" id="KAJ7206831.1"/>
    </source>
</evidence>
<comment type="caution">
    <text evidence="3">The sequence shown here is derived from an EMBL/GenBank/DDBJ whole genome shotgun (WGS) entry which is preliminary data.</text>
</comment>
<gene>
    <name evidence="3" type="ORF">GGX14DRAFT_637051</name>
</gene>
<dbReference type="EMBL" id="JARJCW010000038">
    <property type="protein sequence ID" value="KAJ7206831.1"/>
    <property type="molecule type" value="Genomic_DNA"/>
</dbReference>
<dbReference type="InterPro" id="IPR046522">
    <property type="entry name" value="DUF6699"/>
</dbReference>
<accession>A0AAD6VBX4</accession>
<evidence type="ECO:0000259" key="2">
    <source>
        <dbReference type="Pfam" id="PF20415"/>
    </source>
</evidence>
<proteinExistence type="predicted"/>
<name>A0AAD6VBX4_9AGAR</name>
<dbReference type="Pfam" id="PF20415">
    <property type="entry name" value="DUF6699"/>
    <property type="match status" value="1"/>
</dbReference>
<keyword evidence="4" id="KW-1185">Reference proteome</keyword>